<dbReference type="SUPFAM" id="SSF48464">
    <property type="entry name" value="ENTH/VHS domain"/>
    <property type="match status" value="1"/>
</dbReference>
<accession>A0ABR1GLW3</accession>
<evidence type="ECO:0000313" key="4">
    <source>
        <dbReference type="Proteomes" id="UP001498476"/>
    </source>
</evidence>
<dbReference type="Proteomes" id="UP001498476">
    <property type="component" value="Unassembled WGS sequence"/>
</dbReference>
<evidence type="ECO:0000256" key="1">
    <source>
        <dbReference type="SAM" id="MobiDB-lite"/>
    </source>
</evidence>
<feature type="compositionally biased region" description="Low complexity" evidence="1">
    <location>
        <begin position="330"/>
        <end position="343"/>
    </location>
</feature>
<dbReference type="Gene3D" id="1.25.40.90">
    <property type="match status" value="1"/>
</dbReference>
<dbReference type="EMBL" id="JAZAVJ010000285">
    <property type="protein sequence ID" value="KAK7402739.1"/>
    <property type="molecule type" value="Genomic_DNA"/>
</dbReference>
<feature type="compositionally biased region" description="Basic and acidic residues" evidence="1">
    <location>
        <begin position="518"/>
        <end position="527"/>
    </location>
</feature>
<dbReference type="PANTHER" id="PTHR12323">
    <property type="entry name" value="SR-RELATED CTD ASSOCIATED FACTOR 6"/>
    <property type="match status" value="1"/>
</dbReference>
<feature type="compositionally biased region" description="Low complexity" evidence="1">
    <location>
        <begin position="460"/>
        <end position="472"/>
    </location>
</feature>
<protein>
    <recommendedName>
        <fullName evidence="2">CID domain-containing protein</fullName>
    </recommendedName>
</protein>
<feature type="compositionally biased region" description="Pro residues" evidence="1">
    <location>
        <begin position="411"/>
        <end position="459"/>
    </location>
</feature>
<proteinExistence type="predicted"/>
<sequence length="527" mass="58096">MATPELAIAKATLSATLFRADPSSLTRPAVDGFFQLVTSALTQCSRPNVQKCKAWIVDNITSSAARTAALVKYLTALSKNLQDDGERPSAKRRRLHLLYLVNDALHHVVTRNGDTKFATVWDAGLPSLVANAAAFENCPKHKKKLENLIDLWEEKRYFSSALVSSLRDALENGVASQNTIAPQPSTTSLKLARETPYVVPSLHGDPTTPWYDLPAASWLPHLTPNSTKPMLPDLIRPLQLSPGPADKALATAVKSLLSDVERMFSKEQKMDDDPHVDVSELGERVVLDEITGEVVDGETYYGWSRQFCKKMTERRRKSAKGTSRGRSHSRSSSYSRGRSRSSSPPVFKRRRLSKDSRGRSASRSRTPSRSRDGSRSRSTGRRRDHSDHRRPYNRSPSRSHSPPYGRDATNRPPPQPPYAPPPSFPPPPFHPIPPPPGDFPVPPPPPAGYQGPWPSPLPGAPQMGGPPGAMFPNPGMPSQIQMMGGWPPHLPPPPSMHHQNNYFDNGRGRGGFRGRGRGGYDRGRGSW</sequence>
<feature type="region of interest" description="Disordered" evidence="1">
    <location>
        <begin position="311"/>
        <end position="527"/>
    </location>
</feature>
<name>A0ABR1GLW3_9HYPO</name>
<comment type="caution">
    <text evidence="3">The sequence shown here is derived from an EMBL/GenBank/DDBJ whole genome shotgun (WGS) entry which is preliminary data.</text>
</comment>
<dbReference type="PANTHER" id="PTHR12323:SF0">
    <property type="entry name" value="CALCIUM HOMEOSTASIS ENDOPLASMIC RETICULUM PROTEIN"/>
    <property type="match status" value="1"/>
</dbReference>
<dbReference type="InterPro" id="IPR006569">
    <property type="entry name" value="CID_dom"/>
</dbReference>
<keyword evidence="4" id="KW-1185">Reference proteome</keyword>
<reference evidence="3 4" key="1">
    <citation type="journal article" date="2025" name="Microbiol. Resour. Announc.">
        <title>Draft genome sequences for Neonectria magnoliae and Neonectria punicea, canker pathogens of Liriodendron tulipifera and Acer saccharum in West Virginia.</title>
        <authorList>
            <person name="Petronek H.M."/>
            <person name="Kasson M.T."/>
            <person name="Metheny A.M."/>
            <person name="Stauder C.M."/>
            <person name="Lovett B."/>
            <person name="Lynch S.C."/>
            <person name="Garnas J.R."/>
            <person name="Kasson L.R."/>
            <person name="Stajich J.E."/>
        </authorList>
    </citation>
    <scope>NUCLEOTIDE SEQUENCE [LARGE SCALE GENOMIC DNA]</scope>
    <source>
        <strain evidence="3 4">NRRL 64653</strain>
    </source>
</reference>
<dbReference type="InterPro" id="IPR008942">
    <property type="entry name" value="ENTH_VHS"/>
</dbReference>
<gene>
    <name evidence="3" type="ORF">QQX98_011496</name>
</gene>
<evidence type="ECO:0000259" key="2">
    <source>
        <dbReference type="PROSITE" id="PS51391"/>
    </source>
</evidence>
<feature type="compositionally biased region" description="Basic residues" evidence="1">
    <location>
        <begin position="312"/>
        <end position="329"/>
    </location>
</feature>
<organism evidence="3 4">
    <name type="scientific">Neonectria punicea</name>
    <dbReference type="NCBI Taxonomy" id="979145"/>
    <lineage>
        <taxon>Eukaryota</taxon>
        <taxon>Fungi</taxon>
        <taxon>Dikarya</taxon>
        <taxon>Ascomycota</taxon>
        <taxon>Pezizomycotina</taxon>
        <taxon>Sordariomycetes</taxon>
        <taxon>Hypocreomycetidae</taxon>
        <taxon>Hypocreales</taxon>
        <taxon>Nectriaceae</taxon>
        <taxon>Neonectria</taxon>
    </lineage>
</organism>
<feature type="domain" description="CID" evidence="2">
    <location>
        <begin position="25"/>
        <end position="174"/>
    </location>
</feature>
<dbReference type="PROSITE" id="PS51391">
    <property type="entry name" value="CID"/>
    <property type="match status" value="1"/>
</dbReference>
<evidence type="ECO:0000313" key="3">
    <source>
        <dbReference type="EMBL" id="KAK7402739.1"/>
    </source>
</evidence>
<dbReference type="Pfam" id="PF04818">
    <property type="entry name" value="CID"/>
    <property type="match status" value="1"/>
</dbReference>